<dbReference type="Gene3D" id="3.20.20.80">
    <property type="entry name" value="Glycosidases"/>
    <property type="match status" value="1"/>
</dbReference>
<gene>
    <name evidence="4" type="ORF">F3D60_00820</name>
</gene>
<organism evidence="4">
    <name type="scientific">Bacteroides ovatus</name>
    <dbReference type="NCBI Taxonomy" id="28116"/>
    <lineage>
        <taxon>Bacteria</taxon>
        <taxon>Pseudomonadati</taxon>
        <taxon>Bacteroidota</taxon>
        <taxon>Bacteroidia</taxon>
        <taxon>Bacteroidales</taxon>
        <taxon>Bacteroidaceae</taxon>
        <taxon>Bacteroides</taxon>
    </lineage>
</organism>
<sequence length="163" mass="19074">MIHTIIKYLLISTTLFFCSCHKPKTDIITPAKQLIERQIGERAQSIHFEYIEPSDGKDIFEVIASDGRLTLRGSSSVAICYAFHTYMKEVCKSMKTWSGEHITSVMPWPDYELYEQVSPYELRYFLNVCTFGYTTPYWDWERWEKEIDRMALYGVNMPLATVA</sequence>
<feature type="non-terminal residue" evidence="4">
    <location>
        <position position="163"/>
    </location>
</feature>
<evidence type="ECO:0000313" key="4">
    <source>
        <dbReference type="EMBL" id="KAA4036720.1"/>
    </source>
</evidence>
<dbReference type="PROSITE" id="PS51257">
    <property type="entry name" value="PROKAR_LIPOPROTEIN"/>
    <property type="match status" value="1"/>
</dbReference>
<dbReference type="PANTHER" id="PTHR12872:SF1">
    <property type="entry name" value="ALPHA-N-ACETYLGLUCOSAMINIDASE"/>
    <property type="match status" value="1"/>
</dbReference>
<evidence type="ECO:0000259" key="3">
    <source>
        <dbReference type="Pfam" id="PF12971"/>
    </source>
</evidence>
<feature type="domain" description="Alpha-N-acetylglucosaminidase N-terminal" evidence="3">
    <location>
        <begin position="30"/>
        <end position="109"/>
    </location>
</feature>
<reference evidence="4" key="1">
    <citation type="journal article" date="2019" name="Nat. Med.">
        <title>A library of human gut bacterial isolates paired with longitudinal multiomics data enables mechanistic microbiome research.</title>
        <authorList>
            <person name="Poyet M."/>
            <person name="Groussin M."/>
            <person name="Gibbons S.M."/>
            <person name="Avila-Pacheco J."/>
            <person name="Jiang X."/>
            <person name="Kearney S.M."/>
            <person name="Perrotta A.R."/>
            <person name="Berdy B."/>
            <person name="Zhao S."/>
            <person name="Lieberman T.D."/>
            <person name="Swanson P.K."/>
            <person name="Smith M."/>
            <person name="Roesemann S."/>
            <person name="Alexander J.E."/>
            <person name="Rich S.A."/>
            <person name="Livny J."/>
            <person name="Vlamakis H."/>
            <person name="Clish C."/>
            <person name="Bullock K."/>
            <person name="Deik A."/>
            <person name="Scott J."/>
            <person name="Pierce K.A."/>
            <person name="Xavier R.J."/>
            <person name="Alm E.J."/>
        </authorList>
    </citation>
    <scope>NUCLEOTIDE SEQUENCE</scope>
    <source>
        <strain evidence="4">BIOML-A147</strain>
    </source>
</reference>
<dbReference type="InterPro" id="IPR024733">
    <property type="entry name" value="NAGLU_tim-barrel"/>
</dbReference>
<dbReference type="GO" id="GO:0005975">
    <property type="term" value="P:carbohydrate metabolic process"/>
    <property type="evidence" value="ECO:0007669"/>
    <property type="project" value="UniProtKB-ARBA"/>
</dbReference>
<dbReference type="InterPro" id="IPR007781">
    <property type="entry name" value="NAGLU"/>
</dbReference>
<evidence type="ECO:0000256" key="1">
    <source>
        <dbReference type="ARBA" id="ARBA00022801"/>
    </source>
</evidence>
<dbReference type="Gene3D" id="3.30.379.10">
    <property type="entry name" value="Chitobiase/beta-hexosaminidase domain 2-like"/>
    <property type="match status" value="1"/>
</dbReference>
<feature type="domain" description="Alpha-N-acetylglucosaminidase tim-barrel" evidence="2">
    <location>
        <begin position="123"/>
        <end position="162"/>
    </location>
</feature>
<dbReference type="EMBL" id="VWKO01000002">
    <property type="protein sequence ID" value="KAA4036720.1"/>
    <property type="molecule type" value="Genomic_DNA"/>
</dbReference>
<dbReference type="GO" id="GO:0016787">
    <property type="term" value="F:hydrolase activity"/>
    <property type="evidence" value="ECO:0007669"/>
    <property type="project" value="UniProtKB-KW"/>
</dbReference>
<comment type="caution">
    <text evidence="4">The sequence shown here is derived from an EMBL/GenBank/DDBJ whole genome shotgun (WGS) entry which is preliminary data.</text>
</comment>
<proteinExistence type="predicted"/>
<dbReference type="PANTHER" id="PTHR12872">
    <property type="entry name" value="ALPHA-N-ACETYLGLUCOSAMINIDASE"/>
    <property type="match status" value="1"/>
</dbReference>
<protein>
    <submittedName>
        <fullName evidence="4">Alpha-N-acetylglucosaminidase</fullName>
    </submittedName>
</protein>
<dbReference type="InterPro" id="IPR024240">
    <property type="entry name" value="NAGLU_N"/>
</dbReference>
<dbReference type="AlphaFoldDB" id="A0A641SAE5"/>
<dbReference type="Pfam" id="PF12971">
    <property type="entry name" value="NAGLU_N"/>
    <property type="match status" value="1"/>
</dbReference>
<keyword evidence="1" id="KW-0378">Hydrolase</keyword>
<name>A0A641SAE5_BACOV</name>
<dbReference type="InterPro" id="IPR029018">
    <property type="entry name" value="Hex-like_dom2"/>
</dbReference>
<dbReference type="Pfam" id="PF05089">
    <property type="entry name" value="NAGLU"/>
    <property type="match status" value="1"/>
</dbReference>
<accession>A0A641SAE5</accession>
<evidence type="ECO:0000259" key="2">
    <source>
        <dbReference type="Pfam" id="PF05089"/>
    </source>
</evidence>